<dbReference type="Proteomes" id="UP000729402">
    <property type="component" value="Unassembled WGS sequence"/>
</dbReference>
<comment type="caution">
    <text evidence="2">The sequence shown here is derived from an EMBL/GenBank/DDBJ whole genome shotgun (WGS) entry which is preliminary data.</text>
</comment>
<reference evidence="2" key="1">
    <citation type="journal article" date="2021" name="bioRxiv">
        <title>Whole Genome Assembly and Annotation of Northern Wild Rice, Zizania palustris L., Supports a Whole Genome Duplication in the Zizania Genus.</title>
        <authorList>
            <person name="Haas M."/>
            <person name="Kono T."/>
            <person name="Macchietto M."/>
            <person name="Millas R."/>
            <person name="McGilp L."/>
            <person name="Shao M."/>
            <person name="Duquette J."/>
            <person name="Hirsch C.N."/>
            <person name="Kimball J."/>
        </authorList>
    </citation>
    <scope>NUCLEOTIDE SEQUENCE</scope>
    <source>
        <tissue evidence="2">Fresh leaf tissue</tissue>
    </source>
</reference>
<accession>A0A8J5THB2</accession>
<evidence type="ECO:0000313" key="2">
    <source>
        <dbReference type="EMBL" id="KAG8083243.1"/>
    </source>
</evidence>
<reference evidence="2" key="2">
    <citation type="submission" date="2021-02" db="EMBL/GenBank/DDBJ databases">
        <authorList>
            <person name="Kimball J.A."/>
            <person name="Haas M.W."/>
            <person name="Macchietto M."/>
            <person name="Kono T."/>
            <person name="Duquette J."/>
            <person name="Shao M."/>
        </authorList>
    </citation>
    <scope>NUCLEOTIDE SEQUENCE</scope>
    <source>
        <tissue evidence="2">Fresh leaf tissue</tissue>
    </source>
</reference>
<protein>
    <submittedName>
        <fullName evidence="2">Uncharacterized protein</fullName>
    </submittedName>
</protein>
<evidence type="ECO:0000256" key="1">
    <source>
        <dbReference type="SAM" id="MobiDB-lite"/>
    </source>
</evidence>
<organism evidence="2 3">
    <name type="scientific">Zizania palustris</name>
    <name type="common">Northern wild rice</name>
    <dbReference type="NCBI Taxonomy" id="103762"/>
    <lineage>
        <taxon>Eukaryota</taxon>
        <taxon>Viridiplantae</taxon>
        <taxon>Streptophyta</taxon>
        <taxon>Embryophyta</taxon>
        <taxon>Tracheophyta</taxon>
        <taxon>Spermatophyta</taxon>
        <taxon>Magnoliopsida</taxon>
        <taxon>Liliopsida</taxon>
        <taxon>Poales</taxon>
        <taxon>Poaceae</taxon>
        <taxon>BOP clade</taxon>
        <taxon>Oryzoideae</taxon>
        <taxon>Oryzeae</taxon>
        <taxon>Zizaniinae</taxon>
        <taxon>Zizania</taxon>
    </lineage>
</organism>
<feature type="region of interest" description="Disordered" evidence="1">
    <location>
        <begin position="52"/>
        <end position="95"/>
    </location>
</feature>
<sequence>MGSCSGPSVAGCPDLLSGAQIYSRVLARLLLTARRSVAALARQPPRYQALTAAPAPKPQRRGEMGCGTRERERGGGRRRLAALSSTDSSLGAGELGHTGLREEFRSAVMMQRPQDLDAACALAFLQEEALEGSRRKVPQRGNNTFMTRNAEIFTGLHGIIPRCGHGFCCPLPPPATQQPPGVPATTAPAAPVAQAAAIDALANAIQELQRQVAQIATALPGVWASTAGGYAPYASAGPGASPPYPQGLHGYGAMLSAPSTAAVIVHTSTASQGPIQPVLITQI</sequence>
<gene>
    <name evidence="2" type="ORF">GUJ93_ZPchr0015g6612</name>
</gene>
<evidence type="ECO:0000313" key="3">
    <source>
        <dbReference type="Proteomes" id="UP000729402"/>
    </source>
</evidence>
<proteinExistence type="predicted"/>
<feature type="compositionally biased region" description="Basic and acidic residues" evidence="1">
    <location>
        <begin position="60"/>
        <end position="75"/>
    </location>
</feature>
<name>A0A8J5THB2_ZIZPA</name>
<keyword evidence="3" id="KW-1185">Reference proteome</keyword>
<dbReference type="AlphaFoldDB" id="A0A8J5THB2"/>
<dbReference type="EMBL" id="JAAALK010000085">
    <property type="protein sequence ID" value="KAG8083243.1"/>
    <property type="molecule type" value="Genomic_DNA"/>
</dbReference>